<dbReference type="AlphaFoldDB" id="A0A6A2X5G8"/>
<organism evidence="1 2">
    <name type="scientific">Hibiscus syriacus</name>
    <name type="common">Rose of Sharon</name>
    <dbReference type="NCBI Taxonomy" id="106335"/>
    <lineage>
        <taxon>Eukaryota</taxon>
        <taxon>Viridiplantae</taxon>
        <taxon>Streptophyta</taxon>
        <taxon>Embryophyta</taxon>
        <taxon>Tracheophyta</taxon>
        <taxon>Spermatophyta</taxon>
        <taxon>Magnoliopsida</taxon>
        <taxon>eudicotyledons</taxon>
        <taxon>Gunneridae</taxon>
        <taxon>Pentapetalae</taxon>
        <taxon>rosids</taxon>
        <taxon>malvids</taxon>
        <taxon>Malvales</taxon>
        <taxon>Malvaceae</taxon>
        <taxon>Malvoideae</taxon>
        <taxon>Hibiscus</taxon>
    </lineage>
</organism>
<name>A0A6A2X5G8_HIBSY</name>
<dbReference type="EMBL" id="VEPZ02001761">
    <property type="protein sequence ID" value="KAE8657286.1"/>
    <property type="molecule type" value="Genomic_DNA"/>
</dbReference>
<comment type="caution">
    <text evidence="1">The sequence shown here is derived from an EMBL/GenBank/DDBJ whole genome shotgun (WGS) entry which is preliminary data.</text>
</comment>
<keyword evidence="2" id="KW-1185">Reference proteome</keyword>
<proteinExistence type="predicted"/>
<evidence type="ECO:0000313" key="2">
    <source>
        <dbReference type="Proteomes" id="UP000436088"/>
    </source>
</evidence>
<evidence type="ECO:0000313" key="1">
    <source>
        <dbReference type="EMBL" id="KAE8657286.1"/>
    </source>
</evidence>
<gene>
    <name evidence="1" type="ORF">F3Y22_tig00116996pilonHSYRG00376</name>
</gene>
<sequence length="185" mass="21255">MKPEDDGRNGLCELLELDLLGLEIGFNFVVLDFTEQNVGRIVKIHGWFGNSNPNPYFYQSNPTETTVAQIRTMSTPDTLPPSVSKKHPSKFSRSILKLFKFMFKFRKSPSLSVVAETKIARGVLCNLRQDMCTDDDPRDRFWRVFAGNQLVGYQEMCIRKIHCCLHRSCAGYIYIAYMNNDDVVK</sequence>
<protein>
    <submittedName>
        <fullName evidence="1">Uncharacterized protein</fullName>
    </submittedName>
</protein>
<dbReference type="Proteomes" id="UP000436088">
    <property type="component" value="Unassembled WGS sequence"/>
</dbReference>
<reference evidence="1" key="1">
    <citation type="submission" date="2019-09" db="EMBL/GenBank/DDBJ databases">
        <title>Draft genome information of white flower Hibiscus syriacus.</title>
        <authorList>
            <person name="Kim Y.-M."/>
        </authorList>
    </citation>
    <scope>NUCLEOTIDE SEQUENCE [LARGE SCALE GENOMIC DNA]</scope>
    <source>
        <strain evidence="1">YM2019G1</strain>
    </source>
</reference>
<accession>A0A6A2X5G8</accession>